<reference evidence="3 4" key="1">
    <citation type="journal article" date="2015" name="Sci. Rep.">
        <title>Genome of the facultative scuticociliatosis pathogen Pseudocohnilembus persalinus provides insight into its virulence through horizontal gene transfer.</title>
        <authorList>
            <person name="Xiong J."/>
            <person name="Wang G."/>
            <person name="Cheng J."/>
            <person name="Tian M."/>
            <person name="Pan X."/>
            <person name="Warren A."/>
            <person name="Jiang C."/>
            <person name="Yuan D."/>
            <person name="Miao W."/>
        </authorList>
    </citation>
    <scope>NUCLEOTIDE SEQUENCE [LARGE SCALE GENOMIC DNA]</scope>
    <source>
        <strain evidence="3">36N120E</strain>
    </source>
</reference>
<keyword evidence="4" id="KW-1185">Reference proteome</keyword>
<dbReference type="InterPro" id="IPR029058">
    <property type="entry name" value="AB_hydrolase_fold"/>
</dbReference>
<evidence type="ECO:0000256" key="1">
    <source>
        <dbReference type="ARBA" id="ARBA00009431"/>
    </source>
</evidence>
<sequence>MKQVILFLALALVAQAAIKADLVTGLDKETGYTLPWYSGYFDVSDEKNTMKSHYFFFPSQDDATNDPVILWLNGGPGCSSLLGAAQENGPWVFKSNSSEIVVNEYSWNKHASVIYIESPPGVGFSTSTKISWNDQETAQINLKAVERFFEGYSEYKKNEFYVAGESYAGIYVPTLSRAILDHNKQVTSSKQINLKGFLVGNGCTDPSECSLTSNVDPWMYNIFAAQGFFTPEQIANYEKECGSYFQPDPLQNTTSCQKIANKQLNAAQSNINIYNLQGLCYHQNIEFTGQKTWYNDMPKYDEKLNNIDQVIREHELRKLQNPVGMAPPCVDAKGPTEFFNTDYVKEALHVDTSIKWSMCNTFVSITYSRSKTGTLHLYPNLIKEGLRIWFFTGDVDGAVPTAGSLYWFDKLNKEQKYEDIIPWRAWYQEGVQFGDQPGNRQNAGQIQQTEGLTLVTFKGCGHMVPQDNPSGGYDMINAFLQGETLPAY</sequence>
<dbReference type="PROSITE" id="PS00131">
    <property type="entry name" value="CARBOXYPEPT_SER_SER"/>
    <property type="match status" value="1"/>
</dbReference>
<dbReference type="PANTHER" id="PTHR11802:SF201">
    <property type="entry name" value="CARBOXYPEPTIDASE"/>
    <property type="match status" value="1"/>
</dbReference>
<keyword evidence="2" id="KW-0645">Protease</keyword>
<keyword evidence="2" id="KW-0378">Hydrolase</keyword>
<protein>
    <recommendedName>
        <fullName evidence="2">Carboxypeptidase</fullName>
        <ecNumber evidence="2">3.4.16.-</ecNumber>
    </recommendedName>
</protein>
<gene>
    <name evidence="3" type="ORF">PPERSA_05171</name>
</gene>
<feature type="signal peptide" evidence="2">
    <location>
        <begin position="1"/>
        <end position="16"/>
    </location>
</feature>
<dbReference type="GO" id="GO:0006508">
    <property type="term" value="P:proteolysis"/>
    <property type="evidence" value="ECO:0007669"/>
    <property type="project" value="UniProtKB-KW"/>
</dbReference>
<keyword evidence="2" id="KW-0121">Carboxypeptidase</keyword>
<dbReference type="OrthoDB" id="443318at2759"/>
<dbReference type="Pfam" id="PF00450">
    <property type="entry name" value="Peptidase_S10"/>
    <property type="match status" value="1"/>
</dbReference>
<dbReference type="AlphaFoldDB" id="A0A0V0R984"/>
<dbReference type="Proteomes" id="UP000054937">
    <property type="component" value="Unassembled WGS sequence"/>
</dbReference>
<dbReference type="InterPro" id="IPR018202">
    <property type="entry name" value="Ser_caboxypep_ser_AS"/>
</dbReference>
<dbReference type="PANTHER" id="PTHR11802">
    <property type="entry name" value="SERINE PROTEASE FAMILY S10 SERINE CARBOXYPEPTIDASE"/>
    <property type="match status" value="1"/>
</dbReference>
<dbReference type="PRINTS" id="PR00724">
    <property type="entry name" value="CRBOXYPTASEC"/>
</dbReference>
<dbReference type="EMBL" id="LDAU01000007">
    <property type="protein sequence ID" value="KRX11062.1"/>
    <property type="molecule type" value="Genomic_DNA"/>
</dbReference>
<organism evidence="3 4">
    <name type="scientific">Pseudocohnilembus persalinus</name>
    <name type="common">Ciliate</name>
    <dbReference type="NCBI Taxonomy" id="266149"/>
    <lineage>
        <taxon>Eukaryota</taxon>
        <taxon>Sar</taxon>
        <taxon>Alveolata</taxon>
        <taxon>Ciliophora</taxon>
        <taxon>Intramacronucleata</taxon>
        <taxon>Oligohymenophorea</taxon>
        <taxon>Scuticociliatia</taxon>
        <taxon>Philasterida</taxon>
        <taxon>Pseudocohnilembidae</taxon>
        <taxon>Pseudocohnilembus</taxon>
    </lineage>
</organism>
<dbReference type="InterPro" id="IPR001563">
    <property type="entry name" value="Peptidase_S10"/>
</dbReference>
<keyword evidence="2" id="KW-0732">Signal</keyword>
<evidence type="ECO:0000313" key="3">
    <source>
        <dbReference type="EMBL" id="KRX11062.1"/>
    </source>
</evidence>
<comment type="similarity">
    <text evidence="1 2">Belongs to the peptidase S10 family.</text>
</comment>
<dbReference type="InParanoid" id="A0A0V0R984"/>
<dbReference type="SUPFAM" id="SSF53474">
    <property type="entry name" value="alpha/beta-Hydrolases"/>
    <property type="match status" value="1"/>
</dbReference>
<evidence type="ECO:0000313" key="4">
    <source>
        <dbReference type="Proteomes" id="UP000054937"/>
    </source>
</evidence>
<dbReference type="GO" id="GO:0004185">
    <property type="term" value="F:serine-type carboxypeptidase activity"/>
    <property type="evidence" value="ECO:0007669"/>
    <property type="project" value="UniProtKB-UniRule"/>
</dbReference>
<proteinExistence type="inferred from homology"/>
<comment type="caution">
    <text evidence="3">The sequence shown here is derived from an EMBL/GenBank/DDBJ whole genome shotgun (WGS) entry which is preliminary data.</text>
</comment>
<name>A0A0V0R984_PSEPJ</name>
<feature type="chain" id="PRO_5006773658" description="Carboxypeptidase" evidence="2">
    <location>
        <begin position="17"/>
        <end position="488"/>
    </location>
</feature>
<dbReference type="Gene3D" id="3.40.50.1820">
    <property type="entry name" value="alpha/beta hydrolase"/>
    <property type="match status" value="1"/>
</dbReference>
<accession>A0A0V0R984</accession>
<dbReference type="OMA" id="TSEFEMN"/>
<evidence type="ECO:0000256" key="2">
    <source>
        <dbReference type="RuleBase" id="RU361156"/>
    </source>
</evidence>
<dbReference type="EC" id="3.4.16.-" evidence="2"/>